<protein>
    <recommendedName>
        <fullName evidence="2">Chromosome segregation ATPase</fullName>
    </recommendedName>
</protein>
<dbReference type="AlphaFoldDB" id="Q3AU63"/>
<name>Q3AU63_CHLCH</name>
<gene>
    <name evidence="1" type="ordered locus">Cag_0184</name>
</gene>
<accession>Q3AU63</accession>
<dbReference type="EMBL" id="CP000108">
    <property type="protein sequence ID" value="ABB27462.1"/>
    <property type="molecule type" value="Genomic_DNA"/>
</dbReference>
<dbReference type="HOGENOM" id="CLU_182968_1_0_10"/>
<dbReference type="InterPro" id="IPR025516">
    <property type="entry name" value="DUF4404"/>
</dbReference>
<evidence type="ECO:0000313" key="1">
    <source>
        <dbReference type="EMBL" id="ABB27462.1"/>
    </source>
</evidence>
<dbReference type="OrthoDB" id="595265at2"/>
<dbReference type="KEGG" id="cch:Cag_0184"/>
<dbReference type="STRING" id="340177.Cag_0184"/>
<dbReference type="Pfam" id="PF14357">
    <property type="entry name" value="DUF4404"/>
    <property type="match status" value="1"/>
</dbReference>
<proteinExistence type="predicted"/>
<organism evidence="1">
    <name type="scientific">Chlorobium chlorochromatii (strain CaD3)</name>
    <dbReference type="NCBI Taxonomy" id="340177"/>
    <lineage>
        <taxon>Bacteria</taxon>
        <taxon>Pseudomonadati</taxon>
        <taxon>Chlorobiota</taxon>
        <taxon>Chlorobiia</taxon>
        <taxon>Chlorobiales</taxon>
        <taxon>Chlorobiaceae</taxon>
        <taxon>Chlorobium/Pelodictyon group</taxon>
        <taxon>Chlorobium</taxon>
    </lineage>
</organism>
<reference evidence="1" key="1">
    <citation type="submission" date="2005-08" db="EMBL/GenBank/DDBJ databases">
        <title>Complete sequence of Chlorobium chlorochromatii CaD3.</title>
        <authorList>
            <person name="Copeland A."/>
            <person name="Lucas S."/>
            <person name="Lapidus A."/>
            <person name="Barry K."/>
            <person name="Detter J.C."/>
            <person name="Glavina T."/>
            <person name="Hammon N."/>
            <person name="Israni S."/>
            <person name="Pitluck S."/>
            <person name="Bryant D."/>
            <person name="Schmutz J."/>
            <person name="Larimer F."/>
            <person name="Land M."/>
            <person name="Kyrpides N."/>
            <person name="Ivanova N."/>
            <person name="Richardson P."/>
        </authorList>
    </citation>
    <scope>NUCLEOTIDE SEQUENCE [LARGE SCALE GENOMIC DNA]</scope>
    <source>
        <strain evidence="1">CaD3</strain>
    </source>
</reference>
<sequence length="90" mass="10412">MEQQKLRELLQALHQELEQLQSVDESTTAVLTTLRNDTQRLLSNKEEPMEEEEGSLSERMQQALEHFEEKHPSLSISIQHVLDSLARMGL</sequence>
<evidence type="ECO:0008006" key="2">
    <source>
        <dbReference type="Google" id="ProtNLM"/>
    </source>
</evidence>